<keyword evidence="7 9" id="KW-1133">Transmembrane helix</keyword>
<evidence type="ECO:0000256" key="3">
    <source>
        <dbReference type="ARBA" id="ARBA00006263"/>
    </source>
</evidence>
<feature type="transmembrane region" description="Helical" evidence="9">
    <location>
        <begin position="155"/>
        <end position="176"/>
    </location>
</feature>
<keyword evidence="6 9" id="KW-0812">Transmembrane</keyword>
<dbReference type="AlphaFoldDB" id="A0A0B5B7A8"/>
<reference evidence="10 11" key="1">
    <citation type="journal article" date="2015" name="Genome Announc.">
        <title>Complete Genome of Geobacter pickeringii G13T, a Metal-Reducing Isolate from Sedimentary Kaolin Deposits.</title>
        <authorList>
            <person name="Badalamenti J.P."/>
            <person name="Bond D.R."/>
        </authorList>
    </citation>
    <scope>NUCLEOTIDE SEQUENCE [LARGE SCALE GENOMIC DNA]</scope>
    <source>
        <strain evidence="10 11">G13</strain>
    </source>
</reference>
<evidence type="ECO:0000256" key="6">
    <source>
        <dbReference type="ARBA" id="ARBA00022692"/>
    </source>
</evidence>
<comment type="pathway">
    <text evidence="2 9">Cofactor biosynthesis; adenosylcobalamin biosynthesis.</text>
</comment>
<comment type="subcellular location">
    <subcellularLocation>
        <location evidence="1 9">Cell membrane</location>
        <topology evidence="1 9">Multi-pass membrane protein</topology>
    </subcellularLocation>
</comment>
<evidence type="ECO:0000256" key="9">
    <source>
        <dbReference type="HAMAP-Rule" id="MF_00024"/>
    </source>
</evidence>
<proteinExistence type="inferred from homology"/>
<feature type="transmembrane region" description="Helical" evidence="9">
    <location>
        <begin position="53"/>
        <end position="72"/>
    </location>
</feature>
<dbReference type="PANTHER" id="PTHR34308">
    <property type="entry name" value="COBALAMIN BIOSYNTHESIS PROTEIN CBIB"/>
    <property type="match status" value="1"/>
</dbReference>
<feature type="transmembrane region" description="Helical" evidence="9">
    <location>
        <begin position="78"/>
        <end position="97"/>
    </location>
</feature>
<dbReference type="GO" id="GO:0009236">
    <property type="term" value="P:cobalamin biosynthetic process"/>
    <property type="evidence" value="ECO:0007669"/>
    <property type="project" value="UniProtKB-UniRule"/>
</dbReference>
<dbReference type="OrthoDB" id="9811967at2"/>
<dbReference type="GO" id="GO:0005886">
    <property type="term" value="C:plasma membrane"/>
    <property type="evidence" value="ECO:0007669"/>
    <property type="project" value="UniProtKB-SubCell"/>
</dbReference>
<evidence type="ECO:0000313" key="11">
    <source>
        <dbReference type="Proteomes" id="UP000057609"/>
    </source>
</evidence>
<dbReference type="PANTHER" id="PTHR34308:SF1">
    <property type="entry name" value="COBALAMIN BIOSYNTHESIS PROTEIN CBIB"/>
    <property type="match status" value="1"/>
</dbReference>
<feature type="transmembrane region" description="Helical" evidence="9">
    <location>
        <begin position="295"/>
        <end position="313"/>
    </location>
</feature>
<dbReference type="Proteomes" id="UP000057609">
    <property type="component" value="Chromosome"/>
</dbReference>
<dbReference type="HOGENOM" id="CLU_054212_0_0_7"/>
<dbReference type="NCBIfam" id="TIGR00380">
    <property type="entry name" value="cobal_cbiB"/>
    <property type="match status" value="1"/>
</dbReference>
<dbReference type="RefSeq" id="WP_039740297.1">
    <property type="nucleotide sequence ID" value="NZ_CP009788.1"/>
</dbReference>
<evidence type="ECO:0000256" key="2">
    <source>
        <dbReference type="ARBA" id="ARBA00004953"/>
    </source>
</evidence>
<dbReference type="KEGG" id="gpi:GPICK_02705"/>
<comment type="function">
    <text evidence="9">Converts cobyric acid to cobinamide by the addition of aminopropanol on the F carboxylic group.</text>
</comment>
<dbReference type="GO" id="GO:0015420">
    <property type="term" value="F:ABC-type vitamin B12 transporter activity"/>
    <property type="evidence" value="ECO:0007669"/>
    <property type="project" value="UniProtKB-UniRule"/>
</dbReference>
<keyword evidence="4 9" id="KW-1003">Cell membrane</keyword>
<organism evidence="10 11">
    <name type="scientific">Geobacter pickeringii</name>
    <dbReference type="NCBI Taxonomy" id="345632"/>
    <lineage>
        <taxon>Bacteria</taxon>
        <taxon>Pseudomonadati</taxon>
        <taxon>Thermodesulfobacteriota</taxon>
        <taxon>Desulfuromonadia</taxon>
        <taxon>Geobacterales</taxon>
        <taxon>Geobacteraceae</taxon>
        <taxon>Geobacter</taxon>
    </lineage>
</organism>
<name>A0A0B5B7A8_9BACT</name>
<evidence type="ECO:0000256" key="4">
    <source>
        <dbReference type="ARBA" id="ARBA00022475"/>
    </source>
</evidence>
<feature type="transmembrane region" description="Helical" evidence="9">
    <location>
        <begin position="211"/>
        <end position="231"/>
    </location>
</feature>
<gene>
    <name evidence="9" type="primary">cobD</name>
    <name evidence="10" type="ORF">GPICK_02705</name>
</gene>
<comment type="similarity">
    <text evidence="3 9">Belongs to the CobD/CbiB family.</text>
</comment>
<dbReference type="EMBL" id="CP009788">
    <property type="protein sequence ID" value="AJE02432.1"/>
    <property type="molecule type" value="Genomic_DNA"/>
</dbReference>
<keyword evidence="11" id="KW-1185">Reference proteome</keyword>
<dbReference type="HAMAP" id="MF_00024">
    <property type="entry name" value="CobD_CbiB"/>
    <property type="match status" value="1"/>
</dbReference>
<evidence type="ECO:0000313" key="10">
    <source>
        <dbReference type="EMBL" id="AJE02432.1"/>
    </source>
</evidence>
<dbReference type="Pfam" id="PF03186">
    <property type="entry name" value="CobD_Cbib"/>
    <property type="match status" value="1"/>
</dbReference>
<evidence type="ECO:0000256" key="1">
    <source>
        <dbReference type="ARBA" id="ARBA00004651"/>
    </source>
</evidence>
<keyword evidence="8 9" id="KW-0472">Membrane</keyword>
<dbReference type="UniPathway" id="UPA00148"/>
<evidence type="ECO:0000256" key="5">
    <source>
        <dbReference type="ARBA" id="ARBA00022573"/>
    </source>
</evidence>
<sequence length="317" mass="33369">MNGAALAILVAVALDLLLGDPRWLPHPVVQIGRLIAALEGLLRRLVPNERLGGVLLLVLTVGATFGTAWGLVRGAALLHPAAGIAVSALLGWTCLAARSLHGESGLVARALATGDLPEARRFLSYIVGRDTAELSEPEIWRGTVETVAENTSDGVIAPLFFLMVGGAPLALAYKAVNTLDSMVGYKNERYRYFGWASARCDDLANLIPSRIAGLLICLVAPLAGCSGCRALRTMVRDGRNHSSPNSGIPEAAVAGALGVRLGGTNAYFGTPVEKPTIGEPLRPLDAAAWRGAVRLMYGSEGALVAFWLIHLILREGV</sequence>
<evidence type="ECO:0000256" key="8">
    <source>
        <dbReference type="ARBA" id="ARBA00023136"/>
    </source>
</evidence>
<protein>
    <recommendedName>
        <fullName evidence="9">Cobalamin biosynthesis protein CobD</fullName>
    </recommendedName>
</protein>
<dbReference type="STRING" id="345632.GPICK_02705"/>
<dbReference type="GO" id="GO:0048472">
    <property type="term" value="F:threonine-phosphate decarboxylase activity"/>
    <property type="evidence" value="ECO:0007669"/>
    <property type="project" value="InterPro"/>
</dbReference>
<evidence type="ECO:0000256" key="7">
    <source>
        <dbReference type="ARBA" id="ARBA00022989"/>
    </source>
</evidence>
<accession>A0A0B5B7A8</accession>
<dbReference type="InterPro" id="IPR004485">
    <property type="entry name" value="Cobalamin_biosynth_CobD/CbiB"/>
</dbReference>
<keyword evidence="5 9" id="KW-0169">Cobalamin biosynthesis</keyword>